<gene>
    <name evidence="5" type="primary">spata1</name>
    <name evidence="4" type="ORF">GSONMT00065139001</name>
</gene>
<reference evidence="4" key="1">
    <citation type="journal article" date="2014" name="Nat. Commun.">
        <title>The rainbow trout genome provides novel insights into evolution after whole-genome duplication in vertebrates.</title>
        <authorList>
            <person name="Berthelot C."/>
            <person name="Brunet F."/>
            <person name="Chalopin D."/>
            <person name="Juanchich A."/>
            <person name="Bernard M."/>
            <person name="Noel B."/>
            <person name="Bento P."/>
            <person name="Da Silva C."/>
            <person name="Labadie K."/>
            <person name="Alberti A."/>
            <person name="Aury J.M."/>
            <person name="Louis A."/>
            <person name="Dehais P."/>
            <person name="Bardou P."/>
            <person name="Montfort J."/>
            <person name="Klopp C."/>
            <person name="Cabau C."/>
            <person name="Gaspin C."/>
            <person name="Thorgaard G.H."/>
            <person name="Boussaha M."/>
            <person name="Quillet E."/>
            <person name="Guyomard R."/>
            <person name="Galiana D."/>
            <person name="Bobe J."/>
            <person name="Volff J.N."/>
            <person name="Genet C."/>
            <person name="Wincker P."/>
            <person name="Jaillon O."/>
            <person name="Roest Crollius H."/>
            <person name="Guiguen Y."/>
        </authorList>
    </citation>
    <scope>NUCLEOTIDE SEQUENCE [LARGE SCALE GENOMIC DNA]</scope>
</reference>
<feature type="domain" description="Spermatogenesis-associated protein 1 C-terminal" evidence="3">
    <location>
        <begin position="334"/>
        <end position="497"/>
    </location>
</feature>
<dbReference type="PANTHER" id="PTHR14421">
    <property type="entry name" value="SPERMATOGENESIS-ASSOCIATED PROTEIN 1"/>
    <property type="match status" value="1"/>
</dbReference>
<evidence type="ECO:0000313" key="7">
    <source>
        <dbReference type="Proteomes" id="UP000694395"/>
    </source>
</evidence>
<dbReference type="GeneID" id="110521956"/>
<dbReference type="EMBL" id="FR904379">
    <property type="protein sequence ID" value="CDQ61382.1"/>
    <property type="molecule type" value="Genomic_DNA"/>
</dbReference>
<dbReference type="PANTHER" id="PTHR14421:SF3">
    <property type="entry name" value="SPERMATOGENESIS-ASSOCIATED PROTEIN 1"/>
    <property type="match status" value="1"/>
</dbReference>
<protein>
    <submittedName>
        <fullName evidence="5">Spermatosis associated 1</fullName>
    </submittedName>
</protein>
<evidence type="ECO:0000259" key="3">
    <source>
        <dbReference type="Pfam" id="PF15743"/>
    </source>
</evidence>
<dbReference type="Pfam" id="PF15743">
    <property type="entry name" value="SPATA1_C"/>
    <property type="match status" value="1"/>
</dbReference>
<reference evidence="4" key="2">
    <citation type="submission" date="2014-03" db="EMBL/GenBank/DDBJ databases">
        <authorList>
            <person name="Genoscope - CEA"/>
        </authorList>
    </citation>
    <scope>NUCLEOTIDE SEQUENCE</scope>
</reference>
<organism evidence="4 6">
    <name type="scientific">Oncorhynchus mykiss</name>
    <name type="common">Rainbow trout</name>
    <name type="synonym">Salmo gairdneri</name>
    <dbReference type="NCBI Taxonomy" id="8022"/>
    <lineage>
        <taxon>Eukaryota</taxon>
        <taxon>Metazoa</taxon>
        <taxon>Chordata</taxon>
        <taxon>Craniata</taxon>
        <taxon>Vertebrata</taxon>
        <taxon>Euteleostomi</taxon>
        <taxon>Actinopterygii</taxon>
        <taxon>Neopterygii</taxon>
        <taxon>Teleostei</taxon>
        <taxon>Protacanthopterygii</taxon>
        <taxon>Salmoniformes</taxon>
        <taxon>Salmonidae</taxon>
        <taxon>Salmoninae</taxon>
        <taxon>Oncorhynchus</taxon>
    </lineage>
</organism>
<reference evidence="5 7" key="3">
    <citation type="submission" date="2020-07" db="EMBL/GenBank/DDBJ databases">
        <title>A long reads based de novo assembly of the rainbow trout Arlee double haploid line genome.</title>
        <authorList>
            <person name="Gao G."/>
            <person name="Palti Y."/>
        </authorList>
    </citation>
    <scope>NUCLEOTIDE SEQUENCE [LARGE SCALE GENOMIC DNA]</scope>
</reference>
<reference evidence="5" key="4">
    <citation type="submission" date="2025-05" db="UniProtKB">
        <authorList>
            <consortium name="Ensembl"/>
        </authorList>
    </citation>
    <scope>IDENTIFICATION</scope>
</reference>
<dbReference type="OrthoDB" id="9901850at2759"/>
<dbReference type="PaxDb" id="8022-A0A060W2P8"/>
<feature type="region of interest" description="Disordered" evidence="2">
    <location>
        <begin position="159"/>
        <end position="209"/>
    </location>
</feature>
<sequence>MESSCKSIRYPDERRLTSRKFVELHVLFVPNEQWNLKLNRVPIEAIKSFISAGFIRVYPDISLRTLRSELGILLGAERDIDKLSFLKCVGRSLALVKAKQERDLKVKYFAPPYAPQPELYLLPRVESDNTVCSQSLTPNTHSTDPQIYYTARVQGMPTGTKEPFKFPQIPQGLQPQPPSYPSPDEEAKEEESYCSTEENEEDLLSSQQSGCAEDDLLLWKAQAQGPPQCVIEAKESVVGKVAPAKKKQHFKRNRASDSGVPESLEDQDSVFSPTPHRKSKDAQTLKYIRNKQNEVPEHPVTMPTQYASPPPAPTLGTRKMAASVFLSSRDELIEEIKMAKEERKQLEQTRQELLRKGKDLLAQNRHRRNQARDSWKTSYFDTKKATAPLEVTLRSLRQELEIFYNNILHQLKARDGGGKPRWRARLSSTKESSSMTIGYSSHHVQNELIIQIMTESHEIDNLRRKVDDAKMRLVTEIKLGKQAATELRALKAELAQKNTQTFLSGSMGFGAGARDRPQVQSIPN</sequence>
<evidence type="ECO:0000256" key="1">
    <source>
        <dbReference type="SAM" id="Coils"/>
    </source>
</evidence>
<keyword evidence="7" id="KW-1185">Reference proteome</keyword>
<feature type="coiled-coil region" evidence="1">
    <location>
        <begin position="452"/>
        <end position="500"/>
    </location>
</feature>
<dbReference type="Proteomes" id="UP000193380">
    <property type="component" value="Unassembled WGS sequence"/>
</dbReference>
<evidence type="ECO:0000313" key="5">
    <source>
        <dbReference type="Ensembl" id="ENSOMYP00000011143.1"/>
    </source>
</evidence>
<dbReference type="GeneTree" id="ENSGT00390000003298"/>
<dbReference type="InterPro" id="IPR039062">
    <property type="entry name" value="SPAT1"/>
</dbReference>
<dbReference type="AlphaFoldDB" id="A0A060W2P8"/>
<feature type="region of interest" description="Disordered" evidence="2">
    <location>
        <begin position="418"/>
        <end position="438"/>
    </location>
</feature>
<dbReference type="RefSeq" id="XP_021455630.1">
    <property type="nucleotide sequence ID" value="XM_021599955.2"/>
</dbReference>
<keyword evidence="1" id="KW-0175">Coiled coil</keyword>
<feature type="region of interest" description="Disordered" evidence="2">
    <location>
        <begin position="242"/>
        <end position="284"/>
    </location>
</feature>
<feature type="compositionally biased region" description="Polar residues" evidence="2">
    <location>
        <begin position="426"/>
        <end position="438"/>
    </location>
</feature>
<dbReference type="InterPro" id="IPR031478">
    <property type="entry name" value="SPATA1_C"/>
</dbReference>
<evidence type="ECO:0000313" key="6">
    <source>
        <dbReference type="Proteomes" id="UP000193380"/>
    </source>
</evidence>
<dbReference type="Proteomes" id="UP000694395">
    <property type="component" value="Chromosome 4"/>
</dbReference>
<proteinExistence type="predicted"/>
<evidence type="ECO:0000313" key="4">
    <source>
        <dbReference type="EMBL" id="CDQ61382.1"/>
    </source>
</evidence>
<accession>A0A060W2P8</accession>
<evidence type="ECO:0000256" key="2">
    <source>
        <dbReference type="SAM" id="MobiDB-lite"/>
    </source>
</evidence>
<name>A0A060W2P8_ONCMY</name>
<feature type="coiled-coil region" evidence="1">
    <location>
        <begin position="329"/>
        <end position="363"/>
    </location>
</feature>
<dbReference type="Ensembl" id="ENSOMYT00000012355.2">
    <property type="protein sequence ID" value="ENSOMYP00000011143.1"/>
    <property type="gene ID" value="ENSOMYG00000005596.2"/>
</dbReference>
<feature type="compositionally biased region" description="Basic residues" evidence="2">
    <location>
        <begin position="243"/>
        <end position="253"/>
    </location>
</feature>